<reference evidence="1 2" key="1">
    <citation type="submission" date="2019-03" db="EMBL/GenBank/DDBJ databases">
        <title>Genomic Encyclopedia of Type Strains, Phase IV (KMG-IV): sequencing the most valuable type-strain genomes for metagenomic binning, comparative biology and taxonomic classification.</title>
        <authorList>
            <person name="Goeker M."/>
        </authorList>
    </citation>
    <scope>NUCLEOTIDE SEQUENCE [LARGE SCALE GENOMIC DNA]</scope>
    <source>
        <strain evidence="1 2">DSM 18063</strain>
    </source>
</reference>
<dbReference type="Gene3D" id="3.40.50.1820">
    <property type="entry name" value="alpha/beta hydrolase"/>
    <property type="match status" value="1"/>
</dbReference>
<organism evidence="1 2">
    <name type="scientific">Rhodovulum marinum</name>
    <dbReference type="NCBI Taxonomy" id="320662"/>
    <lineage>
        <taxon>Bacteria</taxon>
        <taxon>Pseudomonadati</taxon>
        <taxon>Pseudomonadota</taxon>
        <taxon>Alphaproteobacteria</taxon>
        <taxon>Rhodobacterales</taxon>
        <taxon>Paracoccaceae</taxon>
        <taxon>Rhodovulum</taxon>
    </lineage>
</organism>
<accession>A0A4R2Q610</accession>
<evidence type="ECO:0000313" key="1">
    <source>
        <dbReference type="EMBL" id="TCP44252.1"/>
    </source>
</evidence>
<keyword evidence="2" id="KW-1185">Reference proteome</keyword>
<dbReference type="EMBL" id="SLXP01000001">
    <property type="protein sequence ID" value="TCP44252.1"/>
    <property type="molecule type" value="Genomic_DNA"/>
</dbReference>
<dbReference type="AlphaFoldDB" id="A0A4R2Q610"/>
<comment type="caution">
    <text evidence="1">The sequence shown here is derived from an EMBL/GenBank/DDBJ whole genome shotgun (WGS) entry which is preliminary data.</text>
</comment>
<dbReference type="Proteomes" id="UP000294835">
    <property type="component" value="Unassembled WGS sequence"/>
</dbReference>
<dbReference type="RefSeq" id="WP_132460390.1">
    <property type="nucleotide sequence ID" value="NZ_SLXP01000001.1"/>
</dbReference>
<dbReference type="OrthoDB" id="5354021at2"/>
<evidence type="ECO:0000313" key="2">
    <source>
        <dbReference type="Proteomes" id="UP000294835"/>
    </source>
</evidence>
<gene>
    <name evidence="1" type="ORF">EV662_101344</name>
</gene>
<dbReference type="SUPFAM" id="SSF53474">
    <property type="entry name" value="alpha/beta-Hydrolases"/>
    <property type="match status" value="1"/>
</dbReference>
<sequence length="458" mass="49495">MTGSETETVIAALHLDEVGHFADINASAPDLAAALNRRYGCTISVVGLDRQGARAALPAPDLAAYRARLQALGVPPDDIDSAPPPRRYDVIATLDGFGARHRIAALGPFLDQALHADSRLVLDVKKGSGSYPFLARYGNCTTLSPATRDAPGRVVMAVEPAATPAAEWADIARGLAGPGGFFTDCGQHSFLFIPRGDTLVVTFDNLDIALTKRETRRPWGFGFIEKNGWSMLGVMAGGWTWFRDGAVSAEFDRLAASGFFARFSRVIFYGASMGGYGAAAFSAAAPGATVFAISPQSTLDRAVTPWETRYRKAWERDFSGPYGDAALASRTAAAVHILYDPYVALDAAHAERFTGPNVHKWRCPLMGHRLGSSLQQMGILQDIATAAIEGRLEGAMLYRLLRRRRTFPRYLRELANLALERGHPGLALRVCDIALAQGDDTAFHRLRAHIEGRLSPKG</sequence>
<proteinExistence type="predicted"/>
<protein>
    <submittedName>
        <fullName evidence="1">Uncharacterized protein</fullName>
    </submittedName>
</protein>
<name>A0A4R2Q610_9RHOB</name>
<dbReference type="InterPro" id="IPR029058">
    <property type="entry name" value="AB_hydrolase_fold"/>
</dbReference>